<evidence type="ECO:0000256" key="4">
    <source>
        <dbReference type="ARBA" id="ARBA00022525"/>
    </source>
</evidence>
<reference evidence="15 16" key="2">
    <citation type="journal article" date="2013" name="PLoS Genet.">
        <title>Comparative genome structure, secondary metabolite, and effector coding capacity across Cochliobolus pathogens.</title>
        <authorList>
            <person name="Condon B.J."/>
            <person name="Leng Y."/>
            <person name="Wu D."/>
            <person name="Bushley K.E."/>
            <person name="Ohm R.A."/>
            <person name="Otillar R."/>
            <person name="Martin J."/>
            <person name="Schackwitz W."/>
            <person name="Grimwood J."/>
            <person name="MohdZainudin N."/>
            <person name="Xue C."/>
            <person name="Wang R."/>
            <person name="Manning V.A."/>
            <person name="Dhillon B."/>
            <person name="Tu Z.J."/>
            <person name="Steffenson B.J."/>
            <person name="Salamov A."/>
            <person name="Sun H."/>
            <person name="Lowry S."/>
            <person name="LaButti K."/>
            <person name="Han J."/>
            <person name="Copeland A."/>
            <person name="Lindquist E."/>
            <person name="Barry K."/>
            <person name="Schmutz J."/>
            <person name="Baker S.E."/>
            <person name="Ciuffetti L.M."/>
            <person name="Grigoriev I.V."/>
            <person name="Zhong S."/>
            <person name="Turgeon B.G."/>
        </authorList>
    </citation>
    <scope>NUCLEOTIDE SEQUENCE [LARGE SCALE GENOMIC DNA]</scope>
    <source>
        <strain evidence="16">28A</strain>
    </source>
</reference>
<evidence type="ECO:0000256" key="9">
    <source>
        <dbReference type="ARBA" id="ARBA00023295"/>
    </source>
</evidence>
<dbReference type="EMBL" id="KB908814">
    <property type="protein sequence ID" value="EOA83962.1"/>
    <property type="molecule type" value="Genomic_DNA"/>
</dbReference>
<comment type="similarity">
    <text evidence="2 13">Belongs to the glycosyl hydrolase 28 family.</text>
</comment>
<dbReference type="InterPro" id="IPR012334">
    <property type="entry name" value="Pectin_lyas_fold"/>
</dbReference>
<dbReference type="OrthoDB" id="1546079at2759"/>
<evidence type="ECO:0000256" key="11">
    <source>
        <dbReference type="ARBA" id="ARBA00034074"/>
    </source>
</evidence>
<evidence type="ECO:0000256" key="7">
    <source>
        <dbReference type="ARBA" id="ARBA00022801"/>
    </source>
</evidence>
<dbReference type="AlphaFoldDB" id="R0K6K3"/>
<comment type="subcellular location">
    <subcellularLocation>
        <location evidence="1">Secreted</location>
    </subcellularLocation>
</comment>
<keyword evidence="6" id="KW-0677">Repeat</keyword>
<keyword evidence="10" id="KW-0961">Cell wall biogenesis/degradation</keyword>
<evidence type="ECO:0000256" key="14">
    <source>
        <dbReference type="SAM" id="SignalP"/>
    </source>
</evidence>
<dbReference type="Pfam" id="PF00295">
    <property type="entry name" value="Glyco_hydro_28"/>
    <property type="match status" value="1"/>
</dbReference>
<sequence>MVVLTAGIFLASLAASASAAPAVKRAQTCTFSGATGAAAAASAAQSKCSTITLSNLAVPAGQTLDLSKLADGTTVIFDGTTTFGYKEWVGPLVSIGGSKITVKGNPGSVLDGDGARWWDGKGGNGGKVKPKFFAAHGMTSSTISGITIKNPPVQVVSINGANGLNIVNFTIDGSAGDKLGHNTDGFDISDSTNVVIDGAKVHNQDDCVAINSGTHISFTNGYCSGGHGLSIGSVGGRSNNVVDSVTFANSEVANSDNGLRIKAKVGKTGKISNITYNTIKLTNIAKFGVLVEQNYNNGDLHGKPSTGIPITGLTLSNISGDGAVSSGGNGVVIACGSGSSCAGWKWDNVNISGGSKSSKCINVPGAAACL</sequence>
<dbReference type="InterPro" id="IPR011050">
    <property type="entry name" value="Pectin_lyase_fold/virulence"/>
</dbReference>
<keyword evidence="4" id="KW-0964">Secreted</keyword>
<evidence type="ECO:0000256" key="5">
    <source>
        <dbReference type="ARBA" id="ARBA00022729"/>
    </source>
</evidence>
<dbReference type="PANTHER" id="PTHR31884:SF1">
    <property type="entry name" value="POLYGALACTURONASE"/>
    <property type="match status" value="1"/>
</dbReference>
<evidence type="ECO:0000256" key="10">
    <source>
        <dbReference type="ARBA" id="ARBA00023316"/>
    </source>
</evidence>
<dbReference type="GO" id="GO:0005576">
    <property type="term" value="C:extracellular region"/>
    <property type="evidence" value="ECO:0007669"/>
    <property type="project" value="UniProtKB-SubCell"/>
</dbReference>
<proteinExistence type="inferred from homology"/>
<dbReference type="HOGENOM" id="CLU_040116_0_0_1"/>
<keyword evidence="9 13" id="KW-0326">Glycosidase</keyword>
<comment type="catalytic activity">
    <reaction evidence="11">
        <text>(1,4-alpha-D-galacturonosyl)n+m + H2O = (1,4-alpha-D-galacturonosyl)n + (1,4-alpha-D-galacturonosyl)m.</text>
        <dbReference type="EC" id="3.2.1.15"/>
    </reaction>
</comment>
<dbReference type="Proteomes" id="UP000016935">
    <property type="component" value="Unassembled WGS sequence"/>
</dbReference>
<dbReference type="Gene3D" id="2.160.20.10">
    <property type="entry name" value="Single-stranded right-handed beta-helix, Pectin lyase-like"/>
    <property type="match status" value="1"/>
</dbReference>
<dbReference type="SMR" id="R0K6K3"/>
<dbReference type="GO" id="GO:0045490">
    <property type="term" value="P:pectin catabolic process"/>
    <property type="evidence" value="ECO:0007669"/>
    <property type="project" value="TreeGrafter"/>
</dbReference>
<keyword evidence="8" id="KW-1015">Disulfide bond</keyword>
<keyword evidence="16" id="KW-1185">Reference proteome</keyword>
<name>R0K6K3_EXST2</name>
<feature type="active site" evidence="12">
    <location>
        <position position="227"/>
    </location>
</feature>
<organism evidence="15 16">
    <name type="scientific">Exserohilum turcicum (strain 28A)</name>
    <name type="common">Northern leaf blight fungus</name>
    <name type="synonym">Setosphaeria turcica</name>
    <dbReference type="NCBI Taxonomy" id="671987"/>
    <lineage>
        <taxon>Eukaryota</taxon>
        <taxon>Fungi</taxon>
        <taxon>Dikarya</taxon>
        <taxon>Ascomycota</taxon>
        <taxon>Pezizomycotina</taxon>
        <taxon>Dothideomycetes</taxon>
        <taxon>Pleosporomycetidae</taxon>
        <taxon>Pleosporales</taxon>
        <taxon>Pleosporineae</taxon>
        <taxon>Pleosporaceae</taxon>
        <taxon>Exserohilum</taxon>
    </lineage>
</organism>
<dbReference type="InterPro" id="IPR000743">
    <property type="entry name" value="Glyco_hydro_28"/>
</dbReference>
<reference evidence="15 16" key="1">
    <citation type="journal article" date="2012" name="PLoS Pathog.">
        <title>Diverse lifestyles and strategies of plant pathogenesis encoded in the genomes of eighteen Dothideomycetes fungi.</title>
        <authorList>
            <person name="Ohm R.A."/>
            <person name="Feau N."/>
            <person name="Henrissat B."/>
            <person name="Schoch C.L."/>
            <person name="Horwitz B.A."/>
            <person name="Barry K.W."/>
            <person name="Condon B.J."/>
            <person name="Copeland A.C."/>
            <person name="Dhillon B."/>
            <person name="Glaser F."/>
            <person name="Hesse C.N."/>
            <person name="Kosti I."/>
            <person name="LaButti K."/>
            <person name="Lindquist E.A."/>
            <person name="Lucas S."/>
            <person name="Salamov A.A."/>
            <person name="Bradshaw R.E."/>
            <person name="Ciuffetti L."/>
            <person name="Hamelin R.C."/>
            <person name="Kema G.H.J."/>
            <person name="Lawrence C."/>
            <person name="Scott J.A."/>
            <person name="Spatafora J.W."/>
            <person name="Turgeon B.G."/>
            <person name="de Wit P.J.G.M."/>
            <person name="Zhong S."/>
            <person name="Goodwin S.B."/>
            <person name="Grigoriev I.V."/>
        </authorList>
    </citation>
    <scope>NUCLEOTIDE SEQUENCE [LARGE SCALE GENOMIC DNA]</scope>
    <source>
        <strain evidence="16">28A</strain>
    </source>
</reference>
<keyword evidence="5 14" id="KW-0732">Signal</keyword>
<dbReference type="PANTHER" id="PTHR31884">
    <property type="entry name" value="POLYGALACTURONASE"/>
    <property type="match status" value="1"/>
</dbReference>
<keyword evidence="7 13" id="KW-0378">Hydrolase</keyword>
<dbReference type="eggNOG" id="ENOG502SHAF">
    <property type="taxonomic scope" value="Eukaryota"/>
</dbReference>
<evidence type="ECO:0000256" key="3">
    <source>
        <dbReference type="ARBA" id="ARBA00012736"/>
    </source>
</evidence>
<evidence type="ECO:0000313" key="15">
    <source>
        <dbReference type="EMBL" id="EOA83962.1"/>
    </source>
</evidence>
<dbReference type="GeneID" id="19405970"/>
<protein>
    <recommendedName>
        <fullName evidence="3">endo-polygalacturonase</fullName>
        <ecNumber evidence="3">3.2.1.15</ecNumber>
    </recommendedName>
</protein>
<evidence type="ECO:0000256" key="2">
    <source>
        <dbReference type="ARBA" id="ARBA00008834"/>
    </source>
</evidence>
<evidence type="ECO:0000256" key="6">
    <source>
        <dbReference type="ARBA" id="ARBA00022737"/>
    </source>
</evidence>
<dbReference type="InterPro" id="IPR006626">
    <property type="entry name" value="PbH1"/>
</dbReference>
<dbReference type="SUPFAM" id="SSF51126">
    <property type="entry name" value="Pectin lyase-like"/>
    <property type="match status" value="1"/>
</dbReference>
<dbReference type="EC" id="3.2.1.15" evidence="3"/>
<feature type="chain" id="PRO_5004343126" description="endo-polygalacturonase" evidence="14">
    <location>
        <begin position="20"/>
        <end position="370"/>
    </location>
</feature>
<evidence type="ECO:0000256" key="12">
    <source>
        <dbReference type="PROSITE-ProRule" id="PRU10052"/>
    </source>
</evidence>
<dbReference type="InterPro" id="IPR050434">
    <property type="entry name" value="Glycosyl_hydrlase_28"/>
</dbReference>
<dbReference type="FunFam" id="2.160.20.10:FF:000002">
    <property type="entry name" value="Endopolygalacturonase D"/>
    <property type="match status" value="1"/>
</dbReference>
<dbReference type="PROSITE" id="PS00502">
    <property type="entry name" value="POLYGALACTURONASE"/>
    <property type="match status" value="1"/>
</dbReference>
<evidence type="ECO:0000313" key="16">
    <source>
        <dbReference type="Proteomes" id="UP000016935"/>
    </source>
</evidence>
<dbReference type="RefSeq" id="XP_008028401.1">
    <property type="nucleotide sequence ID" value="XM_008030210.1"/>
</dbReference>
<dbReference type="GO" id="GO:0004650">
    <property type="term" value="F:polygalacturonase activity"/>
    <property type="evidence" value="ECO:0007669"/>
    <property type="project" value="UniProtKB-EC"/>
</dbReference>
<dbReference type="STRING" id="671987.R0K6K3"/>
<evidence type="ECO:0000256" key="1">
    <source>
        <dbReference type="ARBA" id="ARBA00004613"/>
    </source>
</evidence>
<gene>
    <name evidence="15" type="ORF">SETTUDRAFT_92363</name>
</gene>
<accession>R0K6K3</accession>
<evidence type="ECO:0000256" key="8">
    <source>
        <dbReference type="ARBA" id="ARBA00023157"/>
    </source>
</evidence>
<evidence type="ECO:0000256" key="13">
    <source>
        <dbReference type="RuleBase" id="RU361169"/>
    </source>
</evidence>
<dbReference type="SMART" id="SM00710">
    <property type="entry name" value="PbH1"/>
    <property type="match status" value="4"/>
</dbReference>
<dbReference type="GO" id="GO:0071555">
    <property type="term" value="P:cell wall organization"/>
    <property type="evidence" value="ECO:0007669"/>
    <property type="project" value="UniProtKB-KW"/>
</dbReference>
<feature type="signal peptide" evidence="14">
    <location>
        <begin position="1"/>
        <end position="19"/>
    </location>
</feature>